<dbReference type="AlphaFoldDB" id="A0A7W1X9P5"/>
<organism evidence="1 2">
    <name type="scientific">Thermoactinomyces daqus</name>
    <dbReference type="NCBI Taxonomy" id="1329516"/>
    <lineage>
        <taxon>Bacteria</taxon>
        <taxon>Bacillati</taxon>
        <taxon>Bacillota</taxon>
        <taxon>Bacilli</taxon>
        <taxon>Bacillales</taxon>
        <taxon>Thermoactinomycetaceae</taxon>
        <taxon>Thermoactinomyces</taxon>
    </lineage>
</organism>
<gene>
    <name evidence="1" type="ORF">H1164_06780</name>
</gene>
<reference evidence="1 2" key="1">
    <citation type="submission" date="2020-07" db="EMBL/GenBank/DDBJ databases">
        <authorList>
            <person name="Feng H."/>
        </authorList>
    </citation>
    <scope>NUCLEOTIDE SEQUENCE [LARGE SCALE GENOMIC DNA]</scope>
    <source>
        <strain evidence="2">s-11</strain>
    </source>
</reference>
<evidence type="ECO:0000313" key="2">
    <source>
        <dbReference type="Proteomes" id="UP000530514"/>
    </source>
</evidence>
<evidence type="ECO:0000313" key="1">
    <source>
        <dbReference type="EMBL" id="MBA4542606.1"/>
    </source>
</evidence>
<dbReference type="OrthoDB" id="2989132at2"/>
<proteinExistence type="predicted"/>
<dbReference type="Proteomes" id="UP000530514">
    <property type="component" value="Unassembled WGS sequence"/>
</dbReference>
<accession>A0A7W1X9P5</accession>
<protein>
    <submittedName>
        <fullName evidence="1">Uncharacterized protein</fullName>
    </submittedName>
</protein>
<keyword evidence="2" id="KW-1185">Reference proteome</keyword>
<dbReference type="RefSeq" id="WP_152568590.1">
    <property type="nucleotide sequence ID" value="NZ_JACEIP010000008.1"/>
</dbReference>
<comment type="caution">
    <text evidence="1">The sequence shown here is derived from an EMBL/GenBank/DDBJ whole genome shotgun (WGS) entry which is preliminary data.</text>
</comment>
<name>A0A7W1X9P5_9BACL</name>
<dbReference type="EMBL" id="JACEIP010000008">
    <property type="protein sequence ID" value="MBA4542606.1"/>
    <property type="molecule type" value="Genomic_DNA"/>
</dbReference>
<sequence>MNPDFTSYDAYIERYKMFYNEEGDNRPPIMDEPEFNKTFRLLAESYDTYQNLIEMGHMDQAATYYANVINTLENRLAIADASDNFRRQVIDREEM</sequence>